<dbReference type="FunFam" id="3.30.460.10:FF:000001">
    <property type="entry name" value="GTP pyrophosphokinase RelA"/>
    <property type="match status" value="1"/>
</dbReference>
<dbReference type="SMART" id="SM00471">
    <property type="entry name" value="HDc"/>
    <property type="match status" value="1"/>
</dbReference>
<dbReference type="PROSITE" id="PS51671">
    <property type="entry name" value="ACT"/>
    <property type="match status" value="1"/>
</dbReference>
<dbReference type="InterPro" id="IPR033655">
    <property type="entry name" value="TGS_RelA/SpoT"/>
</dbReference>
<dbReference type="SUPFAM" id="SSF81271">
    <property type="entry name" value="TGS-like"/>
    <property type="match status" value="1"/>
</dbReference>
<dbReference type="FunFam" id="3.10.20.30:FF:000002">
    <property type="entry name" value="GTP pyrophosphokinase (RelA/SpoT)"/>
    <property type="match status" value="1"/>
</dbReference>
<dbReference type="PANTHER" id="PTHR21262:SF31">
    <property type="entry name" value="GTP PYROPHOSPHOKINASE"/>
    <property type="match status" value="1"/>
</dbReference>
<dbReference type="FunFam" id="1.10.3210.10:FF:000001">
    <property type="entry name" value="GTP pyrophosphokinase RelA"/>
    <property type="match status" value="1"/>
</dbReference>
<dbReference type="InterPro" id="IPR012676">
    <property type="entry name" value="TGS-like"/>
</dbReference>
<dbReference type="SUPFAM" id="SSF81301">
    <property type="entry name" value="Nucleotidyltransferase"/>
    <property type="match status" value="1"/>
</dbReference>
<dbReference type="GO" id="GO:0008728">
    <property type="term" value="F:GTP diphosphokinase activity"/>
    <property type="evidence" value="ECO:0007669"/>
    <property type="project" value="UniProtKB-EC"/>
</dbReference>
<dbReference type="Gene3D" id="1.10.3210.10">
    <property type="entry name" value="Hypothetical protein af1432"/>
    <property type="match status" value="1"/>
</dbReference>
<evidence type="ECO:0000313" key="7">
    <source>
        <dbReference type="Proteomes" id="UP000594463"/>
    </source>
</evidence>
<dbReference type="InterPro" id="IPR012675">
    <property type="entry name" value="Beta-grasp_dom_sf"/>
</dbReference>
<proteinExistence type="inferred from homology"/>
<dbReference type="CDD" id="cd01668">
    <property type="entry name" value="TGS_RSH"/>
    <property type="match status" value="1"/>
</dbReference>
<dbReference type="Proteomes" id="UP000594463">
    <property type="component" value="Chromosome"/>
</dbReference>
<feature type="domain" description="TGS" evidence="5">
    <location>
        <begin position="402"/>
        <end position="463"/>
    </location>
</feature>
<dbReference type="NCBIfam" id="TIGR00691">
    <property type="entry name" value="spoT_relA"/>
    <property type="match status" value="1"/>
</dbReference>
<dbReference type="InterPro" id="IPR002912">
    <property type="entry name" value="ACT_dom"/>
</dbReference>
<dbReference type="GO" id="GO:0016301">
    <property type="term" value="F:kinase activity"/>
    <property type="evidence" value="ECO:0007669"/>
    <property type="project" value="UniProtKB-KW"/>
</dbReference>
<dbReference type="InterPro" id="IPR045600">
    <property type="entry name" value="RelA/SpoT_AH_RIS"/>
</dbReference>
<dbReference type="SUPFAM" id="SSF109604">
    <property type="entry name" value="HD-domain/PDEase-like"/>
    <property type="match status" value="1"/>
</dbReference>
<dbReference type="Pfam" id="PF13291">
    <property type="entry name" value="ACT_4"/>
    <property type="match status" value="1"/>
</dbReference>
<keyword evidence="7" id="KW-1185">Reference proteome</keyword>
<dbReference type="RefSeq" id="WP_218111232.1">
    <property type="nucleotide sequence ID" value="NZ_CP065383.1"/>
</dbReference>
<keyword evidence="6" id="KW-0808">Transferase</keyword>
<evidence type="ECO:0000259" key="3">
    <source>
        <dbReference type="PROSITE" id="PS51671"/>
    </source>
</evidence>
<keyword evidence="6" id="KW-0418">Kinase</keyword>
<reference evidence="6 7" key="1">
    <citation type="journal article" date="2021" name="Nat. Commun.">
        <title>Isolation of a member of the candidate phylum Atribacteria reveals a unique cell membrane structure.</title>
        <authorList>
            <person name="Taiki K."/>
            <person name="Nobu M.K."/>
            <person name="Kusada H."/>
            <person name="Meng X.-Y."/>
            <person name="Hosoki N."/>
            <person name="Uematsu K."/>
            <person name="Yoshioka H."/>
            <person name="Kamagata Y."/>
            <person name="Tamaki H."/>
        </authorList>
    </citation>
    <scope>NUCLEOTIDE SEQUENCE [LARGE SCALE GENOMIC DNA]</scope>
    <source>
        <strain evidence="6 7">RT761</strain>
    </source>
</reference>
<comment type="function">
    <text evidence="2">In eubacteria ppGpp (guanosine 3'-diphosphate 5'-diphosphate) is a mediator of the stringent response that coordinates a variety of cellular activities in response to changes in nutritional abundance.</text>
</comment>
<dbReference type="Pfam" id="PF19296">
    <property type="entry name" value="RelA_AH_RIS"/>
    <property type="match status" value="1"/>
</dbReference>
<evidence type="ECO:0000256" key="2">
    <source>
        <dbReference type="RuleBase" id="RU003847"/>
    </source>
</evidence>
<sequence>MLRNEEEINSIFSKAITLESLQEKIDSYNPNGDRELIKKAYDYSLAAHTGQSRLSGEPYIIHPLSVAHIVADLRMDDSTIAAALLHDVLEDTKSTEIQVGEIFGKEITLLVKGVSKLNVGFHFTSKEEEQIENYRRLFVAMAEDIRVIIIKLADRLHNMRTLKFQYRDKKELIARETLEIFAPIAHRLGIGMIQTELENLSLYFLDPESYCNIQQGIEKIRDHREKQIQEATEKLSQRIQQANLVVEIQSRLKNIYSIYLKINRQNVSLEDLHDLIALRVITNTVEECYAVLGLIHSLWVPVAGRFKDYIALPKSNMYQSLHTTVIGPGGVPMEIQIRTKEMHHVAEYGIAAHWRYKEGKSADSADAFNERMAWLRQILEWQQDLRTTHEFVESLKIDLFDDEVYVFTPKGDLKKLPKGSSPIDFAYLIHTEVGNNCIGARVNKQIVPLDYELKSGDIVEIISSRSSSGPSLDWLRIAKTPAARNKIRAFLRRKNRETNRERGKLFMERELEKFSLTPEEQNLVNAKITEFMEANNYKTIEDLHVIIGEGRLTIHQFIGKVVPFDIRKRFQTRRKADTKKTAQTSGDGVIIQGATGLAVKLARCCTPIPGDKIVGYVTLGKGITIHRLDCHNLVRLTQDEERLVEAEWDENYGRFYDAGLVVDALDRPKLLVDITNTVANYGVSIRSVHAHSMMNDARIYLVISVKNKVELDNLFREIKKVSNVRSVRRGGIFGLR</sequence>
<dbReference type="CDD" id="cd05399">
    <property type="entry name" value="NT_Rel-Spo_like"/>
    <property type="match status" value="1"/>
</dbReference>
<name>A0A7T1F349_ATRLM</name>
<dbReference type="SMART" id="SM00954">
    <property type="entry name" value="RelA_SpoT"/>
    <property type="match status" value="1"/>
</dbReference>
<dbReference type="GO" id="GO:0015949">
    <property type="term" value="P:nucleobase-containing small molecule interconversion"/>
    <property type="evidence" value="ECO:0007669"/>
    <property type="project" value="UniProtKB-ARBA"/>
</dbReference>
<dbReference type="InterPro" id="IPR043519">
    <property type="entry name" value="NT_sf"/>
</dbReference>
<dbReference type="InterPro" id="IPR045865">
    <property type="entry name" value="ACT-like_dom_sf"/>
</dbReference>
<dbReference type="PROSITE" id="PS51831">
    <property type="entry name" value="HD"/>
    <property type="match status" value="1"/>
</dbReference>
<feature type="domain" description="HD" evidence="4">
    <location>
        <begin position="59"/>
        <end position="159"/>
    </location>
</feature>
<dbReference type="Gene3D" id="3.10.20.30">
    <property type="match status" value="1"/>
</dbReference>
<dbReference type="CDD" id="cd00077">
    <property type="entry name" value="HDc"/>
    <property type="match status" value="1"/>
</dbReference>
<dbReference type="PROSITE" id="PS51880">
    <property type="entry name" value="TGS"/>
    <property type="match status" value="1"/>
</dbReference>
<comment type="pathway">
    <text evidence="1">Purine metabolism.</text>
</comment>
<evidence type="ECO:0000259" key="4">
    <source>
        <dbReference type="PROSITE" id="PS51831"/>
    </source>
</evidence>
<dbReference type="AlphaFoldDB" id="A0A7T1F349"/>
<comment type="similarity">
    <text evidence="2">Belongs to the relA/spoT family.</text>
</comment>
<dbReference type="Pfam" id="PF04607">
    <property type="entry name" value="RelA_SpoT"/>
    <property type="match status" value="1"/>
</dbReference>
<dbReference type="EMBL" id="CP065383">
    <property type="protein sequence ID" value="QPM68738.1"/>
    <property type="molecule type" value="Genomic_DNA"/>
</dbReference>
<evidence type="ECO:0000313" key="6">
    <source>
        <dbReference type="EMBL" id="QPM68738.1"/>
    </source>
</evidence>
<protein>
    <submittedName>
        <fullName evidence="6">GTP pyrophosphokinase</fullName>
        <ecNumber evidence="6">2.7.6.5</ecNumber>
    </submittedName>
</protein>
<gene>
    <name evidence="6" type="primary">relA</name>
    <name evidence="6" type="ORF">RT761_01961</name>
</gene>
<dbReference type="Gene3D" id="3.30.460.10">
    <property type="entry name" value="Beta Polymerase, domain 2"/>
    <property type="match status" value="1"/>
</dbReference>
<evidence type="ECO:0000256" key="1">
    <source>
        <dbReference type="ARBA" id="ARBA00025704"/>
    </source>
</evidence>
<dbReference type="InterPro" id="IPR007685">
    <property type="entry name" value="RelA_SpoT"/>
</dbReference>
<dbReference type="CDD" id="cd04876">
    <property type="entry name" value="ACT_RelA-SpoT"/>
    <property type="match status" value="1"/>
</dbReference>
<dbReference type="EC" id="2.7.6.5" evidence="6"/>
<organism evidence="6 7">
    <name type="scientific">Atribacter laminatus</name>
    <dbReference type="NCBI Taxonomy" id="2847778"/>
    <lineage>
        <taxon>Bacteria</taxon>
        <taxon>Pseudomonadati</taxon>
        <taxon>Atribacterota</taxon>
        <taxon>Atribacteria</taxon>
        <taxon>Atribacterales</taxon>
        <taxon>Atribacteraceae</taxon>
        <taxon>Atribacter</taxon>
    </lineage>
</organism>
<dbReference type="GO" id="GO:0005886">
    <property type="term" value="C:plasma membrane"/>
    <property type="evidence" value="ECO:0007669"/>
    <property type="project" value="TreeGrafter"/>
</dbReference>
<dbReference type="Pfam" id="PF13328">
    <property type="entry name" value="HD_4"/>
    <property type="match status" value="1"/>
</dbReference>
<dbReference type="InterPro" id="IPR004095">
    <property type="entry name" value="TGS"/>
</dbReference>
<dbReference type="PANTHER" id="PTHR21262">
    <property type="entry name" value="GUANOSINE-3',5'-BIS DIPHOSPHATE 3'-PYROPHOSPHOHYDROLASE"/>
    <property type="match status" value="1"/>
</dbReference>
<dbReference type="Pfam" id="PF02824">
    <property type="entry name" value="TGS"/>
    <property type="match status" value="1"/>
</dbReference>
<dbReference type="InterPro" id="IPR004811">
    <property type="entry name" value="RelA/Spo_fam"/>
</dbReference>
<accession>A0A7T1F349</accession>
<feature type="domain" description="ACT" evidence="3">
    <location>
        <begin position="659"/>
        <end position="732"/>
    </location>
</feature>
<dbReference type="InterPro" id="IPR003607">
    <property type="entry name" value="HD/PDEase_dom"/>
</dbReference>
<dbReference type="SUPFAM" id="SSF55021">
    <property type="entry name" value="ACT-like"/>
    <property type="match status" value="1"/>
</dbReference>
<dbReference type="Gene3D" id="3.30.70.260">
    <property type="match status" value="1"/>
</dbReference>
<evidence type="ECO:0000259" key="5">
    <source>
        <dbReference type="PROSITE" id="PS51880"/>
    </source>
</evidence>
<dbReference type="KEGG" id="alam:RT761_01961"/>
<dbReference type="GO" id="GO:0015969">
    <property type="term" value="P:guanosine tetraphosphate metabolic process"/>
    <property type="evidence" value="ECO:0007669"/>
    <property type="project" value="InterPro"/>
</dbReference>
<dbReference type="InterPro" id="IPR006674">
    <property type="entry name" value="HD_domain"/>
</dbReference>